<dbReference type="EMBL" id="CH474050">
    <property type="protein sequence ID" value="EDL85892.1"/>
    <property type="molecule type" value="Genomic_DNA"/>
</dbReference>
<reference evidence="1 2" key="1">
    <citation type="submission" date="2005-09" db="EMBL/GenBank/DDBJ databases">
        <authorList>
            <person name="Mural R.J."/>
            <person name="Li P.W."/>
            <person name="Adams M.D."/>
            <person name="Amanatides P.G."/>
            <person name="Baden-Tillson H."/>
            <person name="Barnstead M."/>
            <person name="Chin S.H."/>
            <person name="Dew I."/>
            <person name="Evans C.A."/>
            <person name="Ferriera S."/>
            <person name="Flanigan M."/>
            <person name="Fosler C."/>
            <person name="Glodek A."/>
            <person name="Gu Z."/>
            <person name="Holt R.A."/>
            <person name="Jennings D."/>
            <person name="Kraft C.L."/>
            <person name="Lu F."/>
            <person name="Nguyen T."/>
            <person name="Nusskern D.R."/>
            <person name="Pfannkoch C.M."/>
            <person name="Sitter C."/>
            <person name="Sutton G.G."/>
            <person name="Venter J.C."/>
            <person name="Wang Z."/>
            <person name="Woodage T."/>
            <person name="Zheng X.H."/>
            <person name="Zhong F."/>
        </authorList>
    </citation>
    <scope>NUCLEOTIDE SEQUENCE [LARGE SCALE GENOMIC DNA]</scope>
    <source>
        <strain>BN</strain>
        <strain evidence="2">Sprague-Dawley</strain>
    </source>
</reference>
<dbReference type="AlphaFoldDB" id="A6KI63"/>
<name>A6KI63_RAT</name>
<proteinExistence type="predicted"/>
<protein>
    <submittedName>
        <fullName evidence="1">RCG37396</fullName>
    </submittedName>
</protein>
<accession>A6KI63</accession>
<evidence type="ECO:0000313" key="1">
    <source>
        <dbReference type="EMBL" id="EDL85892.1"/>
    </source>
</evidence>
<organism evidence="1 2">
    <name type="scientific">Rattus norvegicus</name>
    <name type="common">Rat</name>
    <dbReference type="NCBI Taxonomy" id="10116"/>
    <lineage>
        <taxon>Eukaryota</taxon>
        <taxon>Metazoa</taxon>
        <taxon>Chordata</taxon>
        <taxon>Craniata</taxon>
        <taxon>Vertebrata</taxon>
        <taxon>Euteleostomi</taxon>
        <taxon>Mammalia</taxon>
        <taxon>Eutheria</taxon>
        <taxon>Euarchontoglires</taxon>
        <taxon>Glires</taxon>
        <taxon>Rodentia</taxon>
        <taxon>Myomorpha</taxon>
        <taxon>Muroidea</taxon>
        <taxon>Muridae</taxon>
        <taxon>Murinae</taxon>
        <taxon>Rattus</taxon>
    </lineage>
</organism>
<sequence length="85" mass="9244">METGKCSPAGSKFRRKVPDSARWPVCLSLSVQLHALLIFPSSPQLHSLSPSSRPPLWLTLYQELLILLPLAVPNPSGPDSKSPSL</sequence>
<dbReference type="Proteomes" id="UP000234681">
    <property type="component" value="Chromosome 3"/>
</dbReference>
<evidence type="ECO:0000313" key="2">
    <source>
        <dbReference type="Proteomes" id="UP000234681"/>
    </source>
</evidence>
<gene>
    <name evidence="1" type="ORF">rCG_37396</name>
</gene>